<dbReference type="InterPro" id="IPR001638">
    <property type="entry name" value="Solute-binding_3/MltF_N"/>
</dbReference>
<dbReference type="GO" id="GO:0016020">
    <property type="term" value="C:membrane"/>
    <property type="evidence" value="ECO:0007669"/>
    <property type="project" value="InterPro"/>
</dbReference>
<keyword evidence="9" id="KW-1185">Reference proteome</keyword>
<evidence type="ECO:0000256" key="2">
    <source>
        <dbReference type="ARBA" id="ARBA00010742"/>
    </source>
</evidence>
<evidence type="ECO:0000259" key="7">
    <source>
        <dbReference type="SMART" id="SM00062"/>
    </source>
</evidence>
<keyword evidence="4" id="KW-0732">Signal</keyword>
<proteinExistence type="inferred from homology"/>
<dbReference type="EMBL" id="CP003614">
    <property type="protein sequence ID" value="AFZ06074.1"/>
    <property type="molecule type" value="Genomic_DNA"/>
</dbReference>
<dbReference type="PANTHER" id="PTHR30024">
    <property type="entry name" value="ALIPHATIC SULFONATES-BINDING PROTEIN-RELATED"/>
    <property type="match status" value="1"/>
</dbReference>
<evidence type="ECO:0000313" key="9">
    <source>
        <dbReference type="Proteomes" id="UP000010478"/>
    </source>
</evidence>
<comment type="function">
    <text evidence="5">Part of a binding-protein-dependent transport system for aliphatic sulfonates. Putative binding protein.</text>
</comment>
<evidence type="ECO:0000256" key="5">
    <source>
        <dbReference type="ARBA" id="ARBA00055538"/>
    </source>
</evidence>
<dbReference type="Proteomes" id="UP000010478">
    <property type="component" value="Chromosome"/>
</dbReference>
<accession>K9VEZ8</accession>
<protein>
    <recommendedName>
        <fullName evidence="6">Putative aliphatic sulfonates-binding protein</fullName>
    </recommendedName>
</protein>
<dbReference type="InterPro" id="IPR010067">
    <property type="entry name" value="ABC_SsuA_sub-bd"/>
</dbReference>
<dbReference type="SMART" id="SM00062">
    <property type="entry name" value="PBPb"/>
    <property type="match status" value="1"/>
</dbReference>
<evidence type="ECO:0000256" key="3">
    <source>
        <dbReference type="ARBA" id="ARBA00022448"/>
    </source>
</evidence>
<evidence type="ECO:0000313" key="8">
    <source>
        <dbReference type="EMBL" id="AFZ06074.1"/>
    </source>
</evidence>
<gene>
    <name evidence="8" type="ORF">Osc7112_1556</name>
</gene>
<reference evidence="8 9" key="1">
    <citation type="submission" date="2012-05" db="EMBL/GenBank/DDBJ databases">
        <title>Finished chromosome of genome of Oscillatoria sp. PCC 7112.</title>
        <authorList>
            <consortium name="US DOE Joint Genome Institute"/>
            <person name="Gugger M."/>
            <person name="Coursin T."/>
            <person name="Rippka R."/>
            <person name="Tandeau De Marsac N."/>
            <person name="Huntemann M."/>
            <person name="Wei C.-L."/>
            <person name="Han J."/>
            <person name="Detter J.C."/>
            <person name="Han C."/>
            <person name="Tapia R."/>
            <person name="Davenport K."/>
            <person name="Daligault H."/>
            <person name="Erkkila T."/>
            <person name="Gu W."/>
            <person name="Munk A.C.C."/>
            <person name="Teshima H."/>
            <person name="Xu Y."/>
            <person name="Chain P."/>
            <person name="Chen A."/>
            <person name="Krypides N."/>
            <person name="Mavromatis K."/>
            <person name="Markowitz V."/>
            <person name="Szeto E."/>
            <person name="Ivanova N."/>
            <person name="Mikhailova N."/>
            <person name="Ovchinnikova G."/>
            <person name="Pagani I."/>
            <person name="Pati A."/>
            <person name="Goodwin L."/>
            <person name="Peters L."/>
            <person name="Pitluck S."/>
            <person name="Woyke T."/>
            <person name="Kerfeld C."/>
        </authorList>
    </citation>
    <scope>NUCLEOTIDE SEQUENCE [LARGE SCALE GENOMIC DNA]</scope>
    <source>
        <strain evidence="8 9">PCC 7112</strain>
    </source>
</reference>
<organism evidence="8 9">
    <name type="scientific">Phormidium nigroviride PCC 7112</name>
    <dbReference type="NCBI Taxonomy" id="179408"/>
    <lineage>
        <taxon>Bacteria</taxon>
        <taxon>Bacillati</taxon>
        <taxon>Cyanobacteriota</taxon>
        <taxon>Cyanophyceae</taxon>
        <taxon>Oscillatoriophycideae</taxon>
        <taxon>Oscillatoriales</taxon>
        <taxon>Oscillatoriaceae</taxon>
        <taxon>Phormidium</taxon>
    </lineage>
</organism>
<dbReference type="KEGG" id="oni:Osc7112_1556"/>
<evidence type="ECO:0000256" key="1">
    <source>
        <dbReference type="ARBA" id="ARBA00004418"/>
    </source>
</evidence>
<dbReference type="Pfam" id="PF09084">
    <property type="entry name" value="NMT1"/>
    <property type="match status" value="1"/>
</dbReference>
<dbReference type="InterPro" id="IPR015168">
    <property type="entry name" value="SsuA/THI5"/>
</dbReference>
<dbReference type="Gene3D" id="3.40.190.10">
    <property type="entry name" value="Periplasmic binding protein-like II"/>
    <property type="match status" value="2"/>
</dbReference>
<feature type="domain" description="Solute-binding protein family 3/N-terminal" evidence="7">
    <location>
        <begin position="65"/>
        <end position="285"/>
    </location>
</feature>
<dbReference type="RefSeq" id="WP_015175392.1">
    <property type="nucleotide sequence ID" value="NC_019729.1"/>
</dbReference>
<keyword evidence="3" id="KW-0813">Transport</keyword>
<dbReference type="NCBIfam" id="TIGR01728">
    <property type="entry name" value="SsuA_fam"/>
    <property type="match status" value="1"/>
</dbReference>
<comment type="subcellular location">
    <subcellularLocation>
        <location evidence="1">Periplasm</location>
    </subcellularLocation>
</comment>
<name>K9VEZ8_9CYAN</name>
<dbReference type="SUPFAM" id="SSF53850">
    <property type="entry name" value="Periplasmic binding protein-like II"/>
    <property type="match status" value="1"/>
</dbReference>
<dbReference type="HOGENOM" id="CLU_028871_2_0_3"/>
<dbReference type="GO" id="GO:0042626">
    <property type="term" value="F:ATPase-coupled transmembrane transporter activity"/>
    <property type="evidence" value="ECO:0007669"/>
    <property type="project" value="InterPro"/>
</dbReference>
<dbReference type="PANTHER" id="PTHR30024:SF42">
    <property type="entry name" value="ALIPHATIC SULFONATES-BINDING PROTEIN-RELATED"/>
    <property type="match status" value="1"/>
</dbReference>
<dbReference type="FunFam" id="3.40.190.10:FF:000050">
    <property type="entry name" value="Sulfonate ABC transporter substrate-binding protein"/>
    <property type="match status" value="1"/>
</dbReference>
<evidence type="ECO:0000256" key="4">
    <source>
        <dbReference type="ARBA" id="ARBA00022729"/>
    </source>
</evidence>
<comment type="similarity">
    <text evidence="2">Belongs to the bacterial solute-binding protein SsuA/TauA family.</text>
</comment>
<dbReference type="STRING" id="179408.Osc7112_1556"/>
<sequence precursor="true">MSHKKTGFKSLNISLISIKQRFNWGYALLFILFVCLSSAIASCNSELINNSLAKTQNAPSNLTRVVRIGHQRFGALFYLKAKGSLERRLAKMGWSVEWTEFAAGPPILEAIGKGKIDLGYAGVAPPIFAQSDGVPFVYIANDSALPGSIGIIVPEDSPIRTLADLKGKKIAATRKTAGHYLLIRALTQGGLELKDVQFVDLPPPTAQQAFVRGEVDAWAIWQPFLAQLQETMPVHFLTNSDGLMNDRNFYLASRSFASEFPDIVKIVMGETRQMATWITKNTEPAAEFISARRGMKITTAIMLTKSRRYDVLPIQDRAVEEQQRIAEIFFRLGLLPDRIWIEDVIWKQKLDL</sequence>
<dbReference type="eggNOG" id="COG0715">
    <property type="taxonomic scope" value="Bacteria"/>
</dbReference>
<dbReference type="OrthoDB" id="527543at2"/>
<dbReference type="GO" id="GO:0042597">
    <property type="term" value="C:periplasmic space"/>
    <property type="evidence" value="ECO:0007669"/>
    <property type="project" value="UniProtKB-SubCell"/>
</dbReference>
<dbReference type="AlphaFoldDB" id="K9VEZ8"/>
<evidence type="ECO:0000256" key="6">
    <source>
        <dbReference type="ARBA" id="ARBA00070228"/>
    </source>
</evidence>